<keyword evidence="1" id="KW-1133">Transmembrane helix</keyword>
<gene>
    <name evidence="2" type="ORF">BVG79_01323</name>
</gene>
<dbReference type="Pfam" id="PF09945">
    <property type="entry name" value="DUF2177"/>
    <property type="match status" value="1"/>
</dbReference>
<evidence type="ECO:0000313" key="2">
    <source>
        <dbReference type="EMBL" id="ARO14669.1"/>
    </source>
</evidence>
<feature type="transmembrane region" description="Helical" evidence="1">
    <location>
        <begin position="111"/>
        <end position="129"/>
    </location>
</feature>
<dbReference type="KEGG" id="kro:BVG79_01323"/>
<sequence length="134" mass="14308">MLHAIGLYVVTAVLFLALDVIGITKIVQPVFARHIGPLLADPIRIGPAAVFYLFYVLGLLWLVSLPALRAGAPLQALVGGLILGLLCYGTYEFTNYATLADWTLEQVAVDLVWGTCLTGFCAWAGVAIFSGKLA</sequence>
<evidence type="ECO:0000256" key="1">
    <source>
        <dbReference type="SAM" id="Phobius"/>
    </source>
</evidence>
<protein>
    <submittedName>
        <fullName evidence="2">Membrane protein-like protein</fullName>
    </submittedName>
</protein>
<feature type="transmembrane region" description="Helical" evidence="1">
    <location>
        <begin position="7"/>
        <end position="31"/>
    </location>
</feature>
<proteinExistence type="predicted"/>
<dbReference type="Proteomes" id="UP000242447">
    <property type="component" value="Chromosome"/>
</dbReference>
<feature type="transmembrane region" description="Helical" evidence="1">
    <location>
        <begin position="70"/>
        <end position="91"/>
    </location>
</feature>
<name>A0A1W6NZQ2_9RHOB</name>
<dbReference type="OrthoDB" id="166547at2"/>
<keyword evidence="1" id="KW-0472">Membrane</keyword>
<evidence type="ECO:0000313" key="3">
    <source>
        <dbReference type="Proteomes" id="UP000242447"/>
    </source>
</evidence>
<accession>A0A1W6NZQ2</accession>
<keyword evidence="3" id="KW-1185">Reference proteome</keyword>
<reference evidence="2 3" key="1">
    <citation type="submission" date="2017-02" db="EMBL/GenBank/DDBJ databases">
        <title>Ketogulonicigenium robustum SPU B003 Genome sequencing and assembly.</title>
        <authorList>
            <person name="Li Y."/>
            <person name="Liu L."/>
            <person name="Wang C."/>
            <person name="Zhang M."/>
            <person name="Zhang T."/>
            <person name="Zhang Y."/>
        </authorList>
    </citation>
    <scope>NUCLEOTIDE SEQUENCE [LARGE SCALE GENOMIC DNA]</scope>
    <source>
        <strain evidence="2 3">SPU_B003</strain>
    </source>
</reference>
<feature type="transmembrane region" description="Helical" evidence="1">
    <location>
        <begin position="43"/>
        <end position="63"/>
    </location>
</feature>
<dbReference type="STRING" id="92947.BVG79_01323"/>
<organism evidence="2 3">
    <name type="scientific">Ketogulonicigenium robustum</name>
    <dbReference type="NCBI Taxonomy" id="92947"/>
    <lineage>
        <taxon>Bacteria</taxon>
        <taxon>Pseudomonadati</taxon>
        <taxon>Pseudomonadota</taxon>
        <taxon>Alphaproteobacteria</taxon>
        <taxon>Rhodobacterales</taxon>
        <taxon>Roseobacteraceae</taxon>
        <taxon>Ketogulonicigenium</taxon>
    </lineage>
</organism>
<keyword evidence="1" id="KW-0812">Transmembrane</keyword>
<dbReference type="AlphaFoldDB" id="A0A1W6NZQ2"/>
<dbReference type="InterPro" id="IPR018687">
    <property type="entry name" value="DUF2177_membr"/>
</dbReference>
<dbReference type="EMBL" id="CP019937">
    <property type="protein sequence ID" value="ARO14669.1"/>
    <property type="molecule type" value="Genomic_DNA"/>
</dbReference>